<dbReference type="Proteomes" id="UP000232721">
    <property type="component" value="Chromosome"/>
</dbReference>
<keyword evidence="5" id="KW-1185">Reference proteome</keyword>
<proteinExistence type="predicted"/>
<gene>
    <name evidence="4" type="ORF">BTO15_08195</name>
</gene>
<evidence type="ECO:0008006" key="6">
    <source>
        <dbReference type="Google" id="ProtNLM"/>
    </source>
</evidence>
<evidence type="ECO:0000313" key="5">
    <source>
        <dbReference type="Proteomes" id="UP000232721"/>
    </source>
</evidence>
<keyword evidence="1" id="KW-0175">Coiled coil</keyword>
<reference evidence="4 5" key="1">
    <citation type="submission" date="2017-02" db="EMBL/GenBank/DDBJ databases">
        <title>Trade-off between light-utilization and light-protection in marine flavobacteria.</title>
        <authorList>
            <person name="Kumagai Y."/>
            <person name="Yoshizawa S."/>
            <person name="Kogure K."/>
            <person name="Iwasaki W."/>
        </authorList>
    </citation>
    <scope>NUCLEOTIDE SEQUENCE [LARGE SCALE GENOMIC DNA]</scope>
    <source>
        <strain evidence="4 5">KCTC 23670</strain>
    </source>
</reference>
<keyword evidence="2" id="KW-1133">Transmembrane helix</keyword>
<dbReference type="RefSeq" id="WP_208891055.1">
    <property type="nucleotide sequence ID" value="NZ_CP019336.1"/>
</dbReference>
<feature type="chain" id="PRO_5045591350" description="tRNA (Guanine-N1)-methyltransferase" evidence="3">
    <location>
        <begin position="19"/>
        <end position="192"/>
    </location>
</feature>
<feature type="coiled-coil region" evidence="1">
    <location>
        <begin position="150"/>
        <end position="192"/>
    </location>
</feature>
<organism evidence="4 5">
    <name type="scientific">Polaribacter sejongensis</name>
    <dbReference type="NCBI Taxonomy" id="985043"/>
    <lineage>
        <taxon>Bacteria</taxon>
        <taxon>Pseudomonadati</taxon>
        <taxon>Bacteroidota</taxon>
        <taxon>Flavobacteriia</taxon>
        <taxon>Flavobacteriales</taxon>
        <taxon>Flavobacteriaceae</taxon>
    </lineage>
</organism>
<dbReference type="EMBL" id="CP019336">
    <property type="protein sequence ID" value="AUC22077.1"/>
    <property type="molecule type" value="Genomic_DNA"/>
</dbReference>
<keyword evidence="2" id="KW-0472">Membrane</keyword>
<sequence length="192" mass="22275">MKSLLITLLIFTATISFSQETVEETNSIENQFDKIYRVSTTYQSYKVISKDSYQSLKSNVLDSLKSSKMIISKKDILLNAEKENIEKNKVLLSKTKLDLEASLIKENSISVAGLQLSKVTYNLILWSIVIILLLALSYFIFKFTRSNVLTREAKDNLAEIEEEFEKHRKNTLDKEQKLRRQLQDEINKQRNS</sequence>
<evidence type="ECO:0000256" key="1">
    <source>
        <dbReference type="SAM" id="Coils"/>
    </source>
</evidence>
<keyword evidence="3" id="KW-0732">Signal</keyword>
<protein>
    <recommendedName>
        <fullName evidence="6">tRNA (Guanine-N1)-methyltransferase</fullName>
    </recommendedName>
</protein>
<evidence type="ECO:0000256" key="3">
    <source>
        <dbReference type="SAM" id="SignalP"/>
    </source>
</evidence>
<evidence type="ECO:0000313" key="4">
    <source>
        <dbReference type="EMBL" id="AUC22077.1"/>
    </source>
</evidence>
<feature type="transmembrane region" description="Helical" evidence="2">
    <location>
        <begin position="123"/>
        <end position="141"/>
    </location>
</feature>
<accession>A0ABM6PZA1</accession>
<feature type="signal peptide" evidence="3">
    <location>
        <begin position="1"/>
        <end position="18"/>
    </location>
</feature>
<evidence type="ECO:0000256" key="2">
    <source>
        <dbReference type="SAM" id="Phobius"/>
    </source>
</evidence>
<keyword evidence="2" id="KW-0812">Transmembrane</keyword>
<name>A0ABM6PZA1_9FLAO</name>